<dbReference type="InterPro" id="IPR017438">
    <property type="entry name" value="ATP-NAD_kinase_N"/>
</dbReference>
<dbReference type="SUPFAM" id="SSF111331">
    <property type="entry name" value="NAD kinase/diacylglycerol kinase-like"/>
    <property type="match status" value="1"/>
</dbReference>
<keyword evidence="7" id="KW-0594">Phospholipid biosynthesis</keyword>
<keyword evidence="6" id="KW-0067">ATP-binding</keyword>
<dbReference type="InterPro" id="IPR045540">
    <property type="entry name" value="YegS/DAGK_C"/>
</dbReference>
<keyword evidence="8" id="KW-1208">Phospholipid metabolism</keyword>
<evidence type="ECO:0000256" key="1">
    <source>
        <dbReference type="ARBA" id="ARBA00001946"/>
    </source>
</evidence>
<dbReference type="PANTHER" id="PTHR12358:SF106">
    <property type="entry name" value="LIPID KINASE YEGS"/>
    <property type="match status" value="1"/>
</dbReference>
<comment type="caution">
    <text evidence="10">The sequence shown here is derived from an EMBL/GenBank/DDBJ whole genome shotgun (WGS) entry which is preliminary data.</text>
</comment>
<dbReference type="RefSeq" id="WP_063797111.1">
    <property type="nucleotide sequence ID" value="NZ_JBPJFI010000001.1"/>
</dbReference>
<evidence type="ECO:0000256" key="3">
    <source>
        <dbReference type="ARBA" id="ARBA00022679"/>
    </source>
</evidence>
<dbReference type="PANTHER" id="PTHR12358">
    <property type="entry name" value="SPHINGOSINE KINASE"/>
    <property type="match status" value="1"/>
</dbReference>
<evidence type="ECO:0000256" key="6">
    <source>
        <dbReference type="ARBA" id="ARBA00022840"/>
    </source>
</evidence>
<evidence type="ECO:0000256" key="5">
    <source>
        <dbReference type="ARBA" id="ARBA00022777"/>
    </source>
</evidence>
<evidence type="ECO:0000313" key="10">
    <source>
        <dbReference type="EMBL" id="TQK98363.1"/>
    </source>
</evidence>
<dbReference type="InterPro" id="IPR016064">
    <property type="entry name" value="NAD/diacylglycerol_kinase_sf"/>
</dbReference>
<comment type="cofactor">
    <cofactor evidence="1">
        <name>Mg(2+)</name>
        <dbReference type="ChEBI" id="CHEBI:18420"/>
    </cofactor>
</comment>
<dbReference type="EMBL" id="VFNX01000001">
    <property type="protein sequence ID" value="TQK98363.1"/>
    <property type="molecule type" value="Genomic_DNA"/>
</dbReference>
<name>A0A542UH21_9ACTN</name>
<evidence type="ECO:0000256" key="4">
    <source>
        <dbReference type="ARBA" id="ARBA00022741"/>
    </source>
</evidence>
<dbReference type="Pfam" id="PF00781">
    <property type="entry name" value="DAGK_cat"/>
    <property type="match status" value="1"/>
</dbReference>
<sequence length="365" mass="38188">MDPVNARSSPRCLIIANPAAGQASRILADEVAERCARLGVPARTRWTAGRGDAARIAAQAVAGGSGPAPAGDDGLLVVVSLGGDGTVAETVAGLTRAASERPRPHALFVVPAGTGNSNYRAHWGDRPWQDALRAALGGPEIRPRTLDLARLAELDRFALLGAGAGLSALVLEGASGVDSSGHRRLQAGLERVVGRYEPYPGRVVVDGTVVHEGRTLFANVGGGRYRAWQFRMMPHSLLDDGLLDVCVADAAYRPADLQAELRAGRHVHSPHVVYARGREVVVERTDGAPLCFEHDGELLPRTGSRVTLAAVPRVLPVLCDPETEDGVPGRVGAEAEADAEAKAELDAEAVVPYGVEPGRAGAGPW</sequence>
<dbReference type="GO" id="GO:0005524">
    <property type="term" value="F:ATP binding"/>
    <property type="evidence" value="ECO:0007669"/>
    <property type="project" value="UniProtKB-KW"/>
</dbReference>
<evidence type="ECO:0000256" key="2">
    <source>
        <dbReference type="ARBA" id="ARBA00005983"/>
    </source>
</evidence>
<evidence type="ECO:0000256" key="7">
    <source>
        <dbReference type="ARBA" id="ARBA00023209"/>
    </source>
</evidence>
<evidence type="ECO:0000259" key="9">
    <source>
        <dbReference type="PROSITE" id="PS50146"/>
    </source>
</evidence>
<dbReference type="InterPro" id="IPR001206">
    <property type="entry name" value="Diacylglycerol_kinase_cat_dom"/>
</dbReference>
<dbReference type="GO" id="GO:0008654">
    <property type="term" value="P:phospholipid biosynthetic process"/>
    <property type="evidence" value="ECO:0007669"/>
    <property type="project" value="UniProtKB-KW"/>
</dbReference>
<reference evidence="10 11" key="1">
    <citation type="submission" date="2019-06" db="EMBL/GenBank/DDBJ databases">
        <title>Sequencing the genomes of 1000 actinobacteria strains.</title>
        <authorList>
            <person name="Klenk H.-P."/>
        </authorList>
    </citation>
    <scope>NUCLEOTIDE SEQUENCE [LARGE SCALE GENOMIC DNA]</scope>
    <source>
        <strain evidence="10 11">DSM 41929</strain>
    </source>
</reference>
<keyword evidence="4" id="KW-0547">Nucleotide-binding</keyword>
<dbReference type="GO" id="GO:0005886">
    <property type="term" value="C:plasma membrane"/>
    <property type="evidence" value="ECO:0007669"/>
    <property type="project" value="TreeGrafter"/>
</dbReference>
<accession>A0A542UH21</accession>
<protein>
    <submittedName>
        <fullName evidence="10">Diacylglycerol kinase (ATP)</fullName>
    </submittedName>
</protein>
<dbReference type="Gene3D" id="2.60.200.40">
    <property type="match status" value="1"/>
</dbReference>
<keyword evidence="7" id="KW-0444">Lipid biosynthesis</keyword>
<dbReference type="Gene3D" id="3.40.50.10330">
    <property type="entry name" value="Probable inorganic polyphosphate/atp-NAD kinase, domain 1"/>
    <property type="match status" value="1"/>
</dbReference>
<dbReference type="GO" id="GO:0004143">
    <property type="term" value="F:ATP-dependent diacylglycerol kinase activity"/>
    <property type="evidence" value="ECO:0007669"/>
    <property type="project" value="TreeGrafter"/>
</dbReference>
<dbReference type="AlphaFoldDB" id="A0A542UH21"/>
<proteinExistence type="inferred from homology"/>
<evidence type="ECO:0000256" key="8">
    <source>
        <dbReference type="ARBA" id="ARBA00023264"/>
    </source>
</evidence>
<keyword evidence="3" id="KW-0808">Transferase</keyword>
<dbReference type="InterPro" id="IPR050187">
    <property type="entry name" value="Lipid_Phosphate_FormReg"/>
</dbReference>
<dbReference type="PROSITE" id="PS50146">
    <property type="entry name" value="DAGK"/>
    <property type="match status" value="1"/>
</dbReference>
<keyword evidence="11" id="KW-1185">Reference proteome</keyword>
<organism evidence="10 11">
    <name type="scientific">Streptomyces puniciscabiei</name>
    <dbReference type="NCBI Taxonomy" id="164348"/>
    <lineage>
        <taxon>Bacteria</taxon>
        <taxon>Bacillati</taxon>
        <taxon>Actinomycetota</taxon>
        <taxon>Actinomycetes</taxon>
        <taxon>Kitasatosporales</taxon>
        <taxon>Streptomycetaceae</taxon>
        <taxon>Streptomyces</taxon>
    </lineage>
</organism>
<gene>
    <name evidence="10" type="ORF">FB563_3385</name>
</gene>
<dbReference type="Pfam" id="PF19279">
    <property type="entry name" value="YegS_C"/>
    <property type="match status" value="1"/>
</dbReference>
<keyword evidence="7" id="KW-0443">Lipid metabolism</keyword>
<comment type="similarity">
    <text evidence="2">Belongs to the diacylglycerol/lipid kinase family.</text>
</comment>
<evidence type="ECO:0000313" key="11">
    <source>
        <dbReference type="Proteomes" id="UP000318103"/>
    </source>
</evidence>
<feature type="domain" description="DAGKc" evidence="9">
    <location>
        <begin position="7"/>
        <end position="154"/>
    </location>
</feature>
<dbReference type="OrthoDB" id="142078at2"/>
<keyword evidence="5 10" id="KW-0418">Kinase</keyword>
<dbReference type="Proteomes" id="UP000318103">
    <property type="component" value="Unassembled WGS sequence"/>
</dbReference>